<organism evidence="1 2">
    <name type="scientific">Candidatus Enterocloster excrementigallinarum</name>
    <dbReference type="NCBI Taxonomy" id="2838558"/>
    <lineage>
        <taxon>Bacteria</taxon>
        <taxon>Bacillati</taxon>
        <taxon>Bacillota</taxon>
        <taxon>Clostridia</taxon>
        <taxon>Lachnospirales</taxon>
        <taxon>Lachnospiraceae</taxon>
        <taxon>Enterocloster</taxon>
    </lineage>
</organism>
<name>A0A9D2PX07_9FIRM</name>
<gene>
    <name evidence="1" type="ORF">H9931_11590</name>
</gene>
<proteinExistence type="predicted"/>
<sequence>MRERKRKRLLRKWRSGWALRTFSGLKKEKLQTCLRLCLAAALMWEGAWFACQAVSVETWYQREPLEREAEESRLIRGIRILIEDGKLQLFQIREYAQPESGEEKNRRQ</sequence>
<comment type="caution">
    <text evidence="1">The sequence shown here is derived from an EMBL/GenBank/DDBJ whole genome shotgun (WGS) entry which is preliminary data.</text>
</comment>
<dbReference type="AlphaFoldDB" id="A0A9D2PX07"/>
<dbReference type="EMBL" id="DWWB01000065">
    <property type="protein sequence ID" value="HJC67337.1"/>
    <property type="molecule type" value="Genomic_DNA"/>
</dbReference>
<reference evidence="1" key="1">
    <citation type="journal article" date="2021" name="PeerJ">
        <title>Extensive microbial diversity within the chicken gut microbiome revealed by metagenomics and culture.</title>
        <authorList>
            <person name="Gilroy R."/>
            <person name="Ravi A."/>
            <person name="Getino M."/>
            <person name="Pursley I."/>
            <person name="Horton D.L."/>
            <person name="Alikhan N.F."/>
            <person name="Baker D."/>
            <person name="Gharbi K."/>
            <person name="Hall N."/>
            <person name="Watson M."/>
            <person name="Adriaenssens E.M."/>
            <person name="Foster-Nyarko E."/>
            <person name="Jarju S."/>
            <person name="Secka A."/>
            <person name="Antonio M."/>
            <person name="Oren A."/>
            <person name="Chaudhuri R.R."/>
            <person name="La Ragione R."/>
            <person name="Hildebrand F."/>
            <person name="Pallen M.J."/>
        </authorList>
    </citation>
    <scope>NUCLEOTIDE SEQUENCE</scope>
    <source>
        <strain evidence="1">CHK198-12963</strain>
    </source>
</reference>
<dbReference type="Proteomes" id="UP000823863">
    <property type="component" value="Unassembled WGS sequence"/>
</dbReference>
<evidence type="ECO:0000313" key="1">
    <source>
        <dbReference type="EMBL" id="HJC67337.1"/>
    </source>
</evidence>
<reference evidence="1" key="2">
    <citation type="submission" date="2021-04" db="EMBL/GenBank/DDBJ databases">
        <authorList>
            <person name="Gilroy R."/>
        </authorList>
    </citation>
    <scope>NUCLEOTIDE SEQUENCE</scope>
    <source>
        <strain evidence="1">CHK198-12963</strain>
    </source>
</reference>
<accession>A0A9D2PX07</accession>
<protein>
    <submittedName>
        <fullName evidence="1">Uncharacterized protein</fullName>
    </submittedName>
</protein>
<evidence type="ECO:0000313" key="2">
    <source>
        <dbReference type="Proteomes" id="UP000823863"/>
    </source>
</evidence>